<feature type="domain" description="SIS" evidence="10">
    <location>
        <begin position="447"/>
        <end position="582"/>
    </location>
</feature>
<dbReference type="EMBL" id="JFZT01000039">
    <property type="protein sequence ID" value="EZQ06762.1"/>
    <property type="molecule type" value="Genomic_DNA"/>
</dbReference>
<dbReference type="SUPFAM" id="SSF56235">
    <property type="entry name" value="N-terminal nucleophile aminohydrolases (Ntn hydrolases)"/>
    <property type="match status" value="1"/>
</dbReference>
<dbReference type="InterPro" id="IPR035490">
    <property type="entry name" value="GlmS/FrlB_SIS"/>
</dbReference>
<dbReference type="OrthoDB" id="372195at2157"/>
<dbReference type="Proteomes" id="UP000024332">
    <property type="component" value="Unassembled WGS sequence"/>
</dbReference>
<gene>
    <name evidence="11" type="ORF">CM19_05060</name>
</gene>
<dbReference type="CDD" id="cd00714">
    <property type="entry name" value="GFAT"/>
    <property type="match status" value="1"/>
</dbReference>
<accession>A0A031LNV2</accession>
<organism evidence="11 12">
    <name type="scientific">Candidatus Acidianus copahuensis</name>
    <dbReference type="NCBI Taxonomy" id="1160895"/>
    <lineage>
        <taxon>Archaea</taxon>
        <taxon>Thermoproteota</taxon>
        <taxon>Thermoprotei</taxon>
        <taxon>Sulfolobales</taxon>
        <taxon>Sulfolobaceae</taxon>
        <taxon>Acidianus</taxon>
    </lineage>
</organism>
<protein>
    <recommendedName>
        <fullName evidence="3">Glutamine--fructose-6-phosphate aminotransferase [isomerizing]</fullName>
        <ecNumber evidence="2">2.6.1.16</ecNumber>
    </recommendedName>
</protein>
<dbReference type="STRING" id="1160895.CM19_05060"/>
<sequence length="592" mass="65250">MCGIIGIVTKRREGQTAEIAVECLDRLSYRGYDSVGVATLGDNLEVVKMKGKVEDFSHKFDVNSIRGKVILGHTRWATHGPPTDYNAHPHTDCSNSIAVVHNGTIENFRELKAELEMLGHKFKSQTDTEIIPHLIEEFKRRGMDSFSAFKATVNAIEGTYAILAVIRGDNRIYFAKKYNPLVIGIGEDTNYISSDIPSFLPYTKTIVVISDDEVGYLTADSPLNGGVYIEHKGEKIEVNDRIKIINWDAESASKEGYRHFMEKEIMESPRSVKETISGLLADIDEVMKAVKILKDSRRILIVGAGTSYHAGLLFSILLQREGINAIPVIASEYYNYRTSTDDSILAISQSGETLDVRLAIGKFKAEGSKIISLTNVIYSEISRQSDVSLYTSAGPEIGVAATKTFTSQVASLLLLWSAIKDEDFSYLRNAHIVVEDSLSLSGKASAFGEELAKQSNAYFLGRGLSLPLAMEAALKVKEIAYIHSEAYPAGESKHGPIALVTQGFPVIFINGEEDLGLQDNVQEMKARGSKTYSISINKSLNTDREILIKVNDKRLFPLAIAPLIQILAYRSAVIKGTDPDKPRNLAKTVTVR</sequence>
<dbReference type="FunFam" id="3.60.20.10:FF:000006">
    <property type="entry name" value="Glutamine--fructose-6-phosphate aminotransferase [isomerizing]"/>
    <property type="match status" value="1"/>
</dbReference>
<name>A0A031LNV2_9CREN</name>
<comment type="caution">
    <text evidence="11">The sequence shown here is derived from an EMBL/GenBank/DDBJ whole genome shotgun (WGS) entry which is preliminary data.</text>
</comment>
<evidence type="ECO:0000256" key="2">
    <source>
        <dbReference type="ARBA" id="ARBA00012916"/>
    </source>
</evidence>
<keyword evidence="4 11" id="KW-0032">Aminotransferase</keyword>
<evidence type="ECO:0000256" key="8">
    <source>
        <dbReference type="ARBA" id="ARBA00055466"/>
    </source>
</evidence>
<dbReference type="GO" id="GO:0006487">
    <property type="term" value="P:protein N-linked glycosylation"/>
    <property type="evidence" value="ECO:0007669"/>
    <property type="project" value="TreeGrafter"/>
</dbReference>
<dbReference type="EC" id="2.6.1.16" evidence="2"/>
<evidence type="ECO:0000256" key="7">
    <source>
        <dbReference type="ARBA" id="ARBA00022962"/>
    </source>
</evidence>
<dbReference type="InterPro" id="IPR047084">
    <property type="entry name" value="GFAT_N"/>
</dbReference>
<comment type="catalytic activity">
    <reaction evidence="1">
        <text>D-fructose 6-phosphate + L-glutamine = D-glucosamine 6-phosphate + L-glutamate</text>
        <dbReference type="Rhea" id="RHEA:13237"/>
        <dbReference type="ChEBI" id="CHEBI:29985"/>
        <dbReference type="ChEBI" id="CHEBI:58359"/>
        <dbReference type="ChEBI" id="CHEBI:58725"/>
        <dbReference type="ChEBI" id="CHEBI:61527"/>
        <dbReference type="EC" id="2.6.1.16"/>
    </reaction>
</comment>
<dbReference type="Pfam" id="PF13522">
    <property type="entry name" value="GATase_6"/>
    <property type="match status" value="1"/>
</dbReference>
<evidence type="ECO:0000256" key="3">
    <source>
        <dbReference type="ARBA" id="ARBA00016090"/>
    </source>
</evidence>
<dbReference type="PANTHER" id="PTHR10937:SF0">
    <property type="entry name" value="GLUTAMINE--FRUCTOSE-6-PHOSPHATE TRANSAMINASE (ISOMERIZING)"/>
    <property type="match status" value="1"/>
</dbReference>
<dbReference type="SUPFAM" id="SSF53697">
    <property type="entry name" value="SIS domain"/>
    <property type="match status" value="1"/>
</dbReference>
<dbReference type="AlphaFoldDB" id="A0A031LNV2"/>
<dbReference type="InterPro" id="IPR001347">
    <property type="entry name" value="SIS_dom"/>
</dbReference>
<dbReference type="GO" id="GO:0006002">
    <property type="term" value="P:fructose 6-phosphate metabolic process"/>
    <property type="evidence" value="ECO:0007669"/>
    <property type="project" value="TreeGrafter"/>
</dbReference>
<feature type="domain" description="SIS" evidence="10">
    <location>
        <begin position="289"/>
        <end position="425"/>
    </location>
</feature>
<dbReference type="PROSITE" id="PS51464">
    <property type="entry name" value="SIS"/>
    <property type="match status" value="2"/>
</dbReference>
<feature type="domain" description="Glutamine amidotransferase type-2" evidence="9">
    <location>
        <begin position="2"/>
        <end position="220"/>
    </location>
</feature>
<dbReference type="Gene3D" id="3.60.20.10">
    <property type="entry name" value="Glutamine Phosphoribosylpyrophosphate, subunit 1, domain 1"/>
    <property type="match status" value="1"/>
</dbReference>
<dbReference type="GO" id="GO:0097367">
    <property type="term" value="F:carbohydrate derivative binding"/>
    <property type="evidence" value="ECO:0007669"/>
    <property type="project" value="InterPro"/>
</dbReference>
<dbReference type="InterPro" id="IPR005855">
    <property type="entry name" value="GFAT"/>
</dbReference>
<dbReference type="InterPro" id="IPR046348">
    <property type="entry name" value="SIS_dom_sf"/>
</dbReference>
<proteinExistence type="predicted"/>
<evidence type="ECO:0000256" key="6">
    <source>
        <dbReference type="ARBA" id="ARBA00022737"/>
    </source>
</evidence>
<dbReference type="Gene3D" id="3.40.50.10490">
    <property type="entry name" value="Glucose-6-phosphate isomerase like protein, domain 1"/>
    <property type="match status" value="2"/>
</dbReference>
<dbReference type="GO" id="GO:0004360">
    <property type="term" value="F:glutamine-fructose-6-phosphate transaminase (isomerizing) activity"/>
    <property type="evidence" value="ECO:0007669"/>
    <property type="project" value="UniProtKB-EC"/>
</dbReference>
<dbReference type="NCBIfam" id="TIGR01135">
    <property type="entry name" value="glmS"/>
    <property type="match status" value="1"/>
</dbReference>
<dbReference type="PANTHER" id="PTHR10937">
    <property type="entry name" value="GLUCOSAMINE--FRUCTOSE-6-PHOSPHATE AMINOTRANSFERASE, ISOMERIZING"/>
    <property type="match status" value="1"/>
</dbReference>
<evidence type="ECO:0000256" key="5">
    <source>
        <dbReference type="ARBA" id="ARBA00022679"/>
    </source>
</evidence>
<evidence type="ECO:0000313" key="12">
    <source>
        <dbReference type="Proteomes" id="UP000024332"/>
    </source>
</evidence>
<comment type="function">
    <text evidence="8">Catalyzes the first step in hexosamine metabolism, converting fructose-6P into glucosamine-6P using glutamine as a nitrogen source.</text>
</comment>
<dbReference type="InterPro" id="IPR017932">
    <property type="entry name" value="GATase_2_dom"/>
</dbReference>
<dbReference type="InterPro" id="IPR029055">
    <property type="entry name" value="Ntn_hydrolases_N"/>
</dbReference>
<dbReference type="Pfam" id="PF01380">
    <property type="entry name" value="SIS"/>
    <property type="match status" value="2"/>
</dbReference>
<evidence type="ECO:0000256" key="1">
    <source>
        <dbReference type="ARBA" id="ARBA00001031"/>
    </source>
</evidence>
<dbReference type="NCBIfam" id="NF001484">
    <property type="entry name" value="PRK00331.1"/>
    <property type="match status" value="1"/>
</dbReference>
<evidence type="ECO:0000313" key="11">
    <source>
        <dbReference type="EMBL" id="EZQ06762.1"/>
    </source>
</evidence>
<dbReference type="PROSITE" id="PS51278">
    <property type="entry name" value="GATASE_TYPE_2"/>
    <property type="match status" value="1"/>
</dbReference>
<keyword evidence="5 11" id="KW-0808">Transferase</keyword>
<dbReference type="CDD" id="cd05009">
    <property type="entry name" value="SIS_GlmS_GlmD_2"/>
    <property type="match status" value="1"/>
</dbReference>
<dbReference type="GO" id="GO:0006047">
    <property type="term" value="P:UDP-N-acetylglucosamine metabolic process"/>
    <property type="evidence" value="ECO:0007669"/>
    <property type="project" value="TreeGrafter"/>
</dbReference>
<dbReference type="InterPro" id="IPR035466">
    <property type="entry name" value="GlmS/AgaS_SIS"/>
</dbReference>
<dbReference type="CDD" id="cd05008">
    <property type="entry name" value="SIS_GlmS_GlmD_1"/>
    <property type="match status" value="1"/>
</dbReference>
<evidence type="ECO:0000259" key="10">
    <source>
        <dbReference type="PROSITE" id="PS51464"/>
    </source>
</evidence>
<keyword evidence="7" id="KW-0315">Glutamine amidotransferase</keyword>
<dbReference type="RefSeq" id="WP_048099291.1">
    <property type="nucleotide sequence ID" value="NZ_JFZT01000039.1"/>
</dbReference>
<reference evidence="11 12" key="1">
    <citation type="submission" date="2014-03" db="EMBL/GenBank/DDBJ databases">
        <title>Draft genome sequence of the novel thermoacidophilic archaea Acidianus copahuensis ALE1 strain, isolated from Copahue volcanic area in Neuquen Argentina.</title>
        <authorList>
            <person name="Urbieta M.S."/>
            <person name="Rascovan N."/>
            <person name="Castro C."/>
            <person name="Revale S."/>
            <person name="Giaveno M.A."/>
            <person name="Vazquez M.P."/>
            <person name="Donati E.R."/>
        </authorList>
    </citation>
    <scope>NUCLEOTIDE SEQUENCE [LARGE SCALE GENOMIC DNA]</scope>
    <source>
        <strain evidence="11 12">ALE1</strain>
    </source>
</reference>
<evidence type="ECO:0000259" key="9">
    <source>
        <dbReference type="PROSITE" id="PS51278"/>
    </source>
</evidence>
<keyword evidence="6" id="KW-0677">Repeat</keyword>
<evidence type="ECO:0000256" key="4">
    <source>
        <dbReference type="ARBA" id="ARBA00022576"/>
    </source>
</evidence>
<keyword evidence="12" id="KW-1185">Reference proteome</keyword>